<dbReference type="Proteomes" id="UP000179769">
    <property type="component" value="Unassembled WGS sequence"/>
</dbReference>
<evidence type="ECO:0000313" key="8">
    <source>
        <dbReference type="EMBL" id="OHV42602.1"/>
    </source>
</evidence>
<dbReference type="InterPro" id="IPR017972">
    <property type="entry name" value="Cyt_P450_CS"/>
</dbReference>
<dbReference type="InterPro" id="IPR001128">
    <property type="entry name" value="Cyt_P450"/>
</dbReference>
<dbReference type="PROSITE" id="PS00086">
    <property type="entry name" value="CYTOCHROME_P450"/>
    <property type="match status" value="1"/>
</dbReference>
<dbReference type="CDD" id="cd11078">
    <property type="entry name" value="CYP130-like"/>
    <property type="match status" value="1"/>
</dbReference>
<dbReference type="AlphaFoldDB" id="A0A1S1RBH2"/>
<keyword evidence="2 7" id="KW-0349">Heme</keyword>
<proteinExistence type="inferred from homology"/>
<evidence type="ECO:0000313" key="9">
    <source>
        <dbReference type="Proteomes" id="UP000179769"/>
    </source>
</evidence>
<dbReference type="PANTHER" id="PTHR46696">
    <property type="entry name" value="P450, PUTATIVE (EUROFUNG)-RELATED"/>
    <property type="match status" value="1"/>
</dbReference>
<dbReference type="GO" id="GO:0006707">
    <property type="term" value="P:cholesterol catabolic process"/>
    <property type="evidence" value="ECO:0007669"/>
    <property type="project" value="TreeGrafter"/>
</dbReference>
<dbReference type="PRINTS" id="PR00385">
    <property type="entry name" value="P450"/>
</dbReference>
<evidence type="ECO:0000256" key="5">
    <source>
        <dbReference type="ARBA" id="ARBA00023004"/>
    </source>
</evidence>
<dbReference type="GO" id="GO:0036199">
    <property type="term" value="F:cholest-4-en-3-one 26-monooxygenase activity"/>
    <property type="evidence" value="ECO:0007669"/>
    <property type="project" value="TreeGrafter"/>
</dbReference>
<accession>A0A1S1RBH2</accession>
<comment type="caution">
    <text evidence="8">The sequence shown here is derived from an EMBL/GenBank/DDBJ whole genome shotgun (WGS) entry which is preliminary data.</text>
</comment>
<dbReference type="Pfam" id="PF00067">
    <property type="entry name" value="p450"/>
    <property type="match status" value="1"/>
</dbReference>
<reference evidence="9" key="1">
    <citation type="submission" date="2016-07" db="EMBL/GenBank/DDBJ databases">
        <title>Frankia sp. NRRL B-16219 Genome sequencing.</title>
        <authorList>
            <person name="Ghodhbane-Gtari F."/>
            <person name="Swanson E."/>
            <person name="Gueddou A."/>
            <person name="Louati M."/>
            <person name="Nouioui I."/>
            <person name="Hezbri K."/>
            <person name="Abebe-Akele F."/>
            <person name="Simpson S."/>
            <person name="Morris K."/>
            <person name="Thomas K."/>
            <person name="Gtari M."/>
            <person name="Tisa L.S."/>
        </authorList>
    </citation>
    <scope>NUCLEOTIDE SEQUENCE [LARGE SCALE GENOMIC DNA]</scope>
    <source>
        <strain evidence="9">NRRL B-16219</strain>
    </source>
</reference>
<keyword evidence="9" id="KW-1185">Reference proteome</keyword>
<name>A0A1S1RBH2_9ACTN</name>
<evidence type="ECO:0000256" key="6">
    <source>
        <dbReference type="ARBA" id="ARBA00023033"/>
    </source>
</evidence>
<gene>
    <name evidence="8" type="ORF">BBK14_31890</name>
</gene>
<evidence type="ECO:0000256" key="4">
    <source>
        <dbReference type="ARBA" id="ARBA00023002"/>
    </source>
</evidence>
<dbReference type="GO" id="GO:0008395">
    <property type="term" value="F:steroid hydroxylase activity"/>
    <property type="evidence" value="ECO:0007669"/>
    <property type="project" value="TreeGrafter"/>
</dbReference>
<dbReference type="Gene3D" id="1.10.630.10">
    <property type="entry name" value="Cytochrome P450"/>
    <property type="match status" value="1"/>
</dbReference>
<comment type="similarity">
    <text evidence="1 7">Belongs to the cytochrome P450 family.</text>
</comment>
<evidence type="ECO:0000256" key="1">
    <source>
        <dbReference type="ARBA" id="ARBA00010617"/>
    </source>
</evidence>
<dbReference type="InterPro" id="IPR036396">
    <property type="entry name" value="Cyt_P450_sf"/>
</dbReference>
<evidence type="ECO:0000256" key="7">
    <source>
        <dbReference type="RuleBase" id="RU000461"/>
    </source>
</evidence>
<dbReference type="FunFam" id="1.10.630.10:FF:000018">
    <property type="entry name" value="Cytochrome P450 monooxygenase"/>
    <property type="match status" value="1"/>
</dbReference>
<dbReference type="EMBL" id="MAXA01000045">
    <property type="protein sequence ID" value="OHV42602.1"/>
    <property type="molecule type" value="Genomic_DNA"/>
</dbReference>
<evidence type="ECO:0000256" key="3">
    <source>
        <dbReference type="ARBA" id="ARBA00022723"/>
    </source>
</evidence>
<keyword evidence="3 7" id="KW-0479">Metal-binding</keyword>
<organism evidence="8 9">
    <name type="scientific">Parafrankia soli</name>
    <dbReference type="NCBI Taxonomy" id="2599596"/>
    <lineage>
        <taxon>Bacteria</taxon>
        <taxon>Bacillati</taxon>
        <taxon>Actinomycetota</taxon>
        <taxon>Actinomycetes</taxon>
        <taxon>Frankiales</taxon>
        <taxon>Frankiaceae</taxon>
        <taxon>Parafrankia</taxon>
    </lineage>
</organism>
<dbReference type="OrthoDB" id="502624at2"/>
<dbReference type="SUPFAM" id="SSF48264">
    <property type="entry name" value="Cytochrome P450"/>
    <property type="match status" value="1"/>
</dbReference>
<keyword evidence="5 7" id="KW-0408">Iron</keyword>
<keyword evidence="6 7" id="KW-0503">Monooxygenase</keyword>
<dbReference type="PANTHER" id="PTHR46696:SF4">
    <property type="entry name" value="BIOTIN BIOSYNTHESIS CYTOCHROME P450"/>
    <property type="match status" value="1"/>
</dbReference>
<dbReference type="PRINTS" id="PR00359">
    <property type="entry name" value="BP450"/>
</dbReference>
<dbReference type="GO" id="GO:0005506">
    <property type="term" value="F:iron ion binding"/>
    <property type="evidence" value="ECO:0007669"/>
    <property type="project" value="InterPro"/>
</dbReference>
<dbReference type="InterPro" id="IPR002397">
    <property type="entry name" value="Cyt_P450_B"/>
</dbReference>
<dbReference type="RefSeq" id="WP_071060132.1">
    <property type="nucleotide sequence ID" value="NZ_MAXA01000045.1"/>
</dbReference>
<keyword evidence="4 7" id="KW-0560">Oxidoreductase</keyword>
<evidence type="ECO:0000256" key="2">
    <source>
        <dbReference type="ARBA" id="ARBA00022617"/>
    </source>
</evidence>
<sequence>MTELSWDPFDKVIHLAPYDVWRRMRDEAPVYRNDRLDFFALSRHADVEAAHRDPATYSSAHGTVLEIMSPEPMQTGLIIFIDPPTHTELRTLVSRAFTPRRISALEDSIRALCAEMLDPQVGGSGFDYVQDFAAQLPSKVISELIGVDPADREDVRQLIDQTFHLEEGAGMINDISFGAQIRLHSYWSEQIELRRRQPRDDMMTALVEAEVKSETGSRRLTTQEAADFTNLLVSAGTETVARLLGWAGFVLAAHPDQRAEIAADPSLIGNTIEELLRYEAPSPVQGRVLTREVELHGTVLPAKSKVLLLTGSAGRDERKYPDADRFDIHRRFDSHVSFGHGVHFCLGASLARLEGRVALQETLRRFPEWDVDHDRAVRLHTSTVRGYEKLPITLG</sequence>
<protein>
    <submittedName>
        <fullName evidence="8">Cytochrome</fullName>
    </submittedName>
</protein>
<dbReference type="GO" id="GO:0020037">
    <property type="term" value="F:heme binding"/>
    <property type="evidence" value="ECO:0007669"/>
    <property type="project" value="InterPro"/>
</dbReference>